<accession>A0AAV4MMR6</accession>
<proteinExistence type="predicted"/>
<evidence type="ECO:0000313" key="1">
    <source>
        <dbReference type="EMBL" id="GIX73264.1"/>
    </source>
</evidence>
<dbReference type="AlphaFoldDB" id="A0AAV4MMR6"/>
<gene>
    <name evidence="1" type="ORF">CEXT_549401</name>
</gene>
<evidence type="ECO:0000313" key="2">
    <source>
        <dbReference type="Proteomes" id="UP001054945"/>
    </source>
</evidence>
<protein>
    <submittedName>
        <fullName evidence="1">Uncharacterized protein</fullName>
    </submittedName>
</protein>
<reference evidence="1 2" key="1">
    <citation type="submission" date="2021-06" db="EMBL/GenBank/DDBJ databases">
        <title>Caerostris extrusa draft genome.</title>
        <authorList>
            <person name="Kono N."/>
            <person name="Arakawa K."/>
        </authorList>
    </citation>
    <scope>NUCLEOTIDE SEQUENCE [LARGE SCALE GENOMIC DNA]</scope>
</reference>
<keyword evidence="2" id="KW-1185">Reference proteome</keyword>
<comment type="caution">
    <text evidence="1">The sequence shown here is derived from an EMBL/GenBank/DDBJ whole genome shotgun (WGS) entry which is preliminary data.</text>
</comment>
<sequence>MANQSTIDVESNFCASEIFPLRHGATSMPNEDPNGADCVNREREGNISSFSTENLYVAGRILHIYQTDGRYKLKINTAFNYKPLLLRPNYIKDHFPQFTQKALNVLGTSSVLTESDVLSVPAQKVKTLFKLWNGNIGNKIFKQKLENNILQGPSSIFPPPRNWKNNILQGPSSIFPPPVGFCKTCSLLNAQAKLQNIIVL</sequence>
<dbReference type="Proteomes" id="UP001054945">
    <property type="component" value="Unassembled WGS sequence"/>
</dbReference>
<organism evidence="1 2">
    <name type="scientific">Caerostris extrusa</name>
    <name type="common">Bark spider</name>
    <name type="synonym">Caerostris bankana</name>
    <dbReference type="NCBI Taxonomy" id="172846"/>
    <lineage>
        <taxon>Eukaryota</taxon>
        <taxon>Metazoa</taxon>
        <taxon>Ecdysozoa</taxon>
        <taxon>Arthropoda</taxon>
        <taxon>Chelicerata</taxon>
        <taxon>Arachnida</taxon>
        <taxon>Araneae</taxon>
        <taxon>Araneomorphae</taxon>
        <taxon>Entelegynae</taxon>
        <taxon>Araneoidea</taxon>
        <taxon>Araneidae</taxon>
        <taxon>Caerostris</taxon>
    </lineage>
</organism>
<dbReference type="EMBL" id="BPLR01019931">
    <property type="protein sequence ID" value="GIX73264.1"/>
    <property type="molecule type" value="Genomic_DNA"/>
</dbReference>
<name>A0AAV4MMR6_CAEEX</name>